<dbReference type="PROSITE" id="PS50893">
    <property type="entry name" value="ABC_TRANSPORTER_2"/>
    <property type="match status" value="1"/>
</dbReference>
<dbReference type="Proteomes" id="UP000654993">
    <property type="component" value="Unassembled WGS sequence"/>
</dbReference>
<evidence type="ECO:0000259" key="5">
    <source>
        <dbReference type="PROSITE" id="PS50893"/>
    </source>
</evidence>
<dbReference type="PANTHER" id="PTHR42711:SF5">
    <property type="entry name" value="ABC TRANSPORTER ATP-BINDING PROTEIN NATA"/>
    <property type="match status" value="1"/>
</dbReference>
<dbReference type="GO" id="GO:0005524">
    <property type="term" value="F:ATP binding"/>
    <property type="evidence" value="ECO:0007669"/>
    <property type="project" value="UniProtKB-KW"/>
</dbReference>
<dbReference type="InterPro" id="IPR017871">
    <property type="entry name" value="ABC_transporter-like_CS"/>
</dbReference>
<evidence type="ECO:0000256" key="1">
    <source>
        <dbReference type="ARBA" id="ARBA00005417"/>
    </source>
</evidence>
<dbReference type="Pfam" id="PF00005">
    <property type="entry name" value="ABC_tran"/>
    <property type="match status" value="1"/>
</dbReference>
<reference evidence="6" key="1">
    <citation type="submission" date="2020-08" db="EMBL/GenBank/DDBJ databases">
        <authorList>
            <person name="Uke A."/>
            <person name="Chhe C."/>
            <person name="Baramee S."/>
            <person name="Kosugi A."/>
        </authorList>
    </citation>
    <scope>NUCLEOTIDE SEQUENCE</scope>
    <source>
        <strain evidence="6">DA-C8</strain>
    </source>
</reference>
<protein>
    <submittedName>
        <fullName evidence="6">ABC transporter ATP-binding protein</fullName>
    </submittedName>
</protein>
<gene>
    <name evidence="6" type="ORF">PRECH8_23260</name>
</gene>
<evidence type="ECO:0000256" key="3">
    <source>
        <dbReference type="ARBA" id="ARBA00022741"/>
    </source>
</evidence>
<dbReference type="GO" id="GO:0016887">
    <property type="term" value="F:ATP hydrolysis activity"/>
    <property type="evidence" value="ECO:0007669"/>
    <property type="project" value="InterPro"/>
</dbReference>
<dbReference type="InterPro" id="IPR003439">
    <property type="entry name" value="ABC_transporter-like_ATP-bd"/>
</dbReference>
<dbReference type="RefSeq" id="WP_200967246.1">
    <property type="nucleotide sequence ID" value="NZ_BMAQ01000033.1"/>
</dbReference>
<dbReference type="SMART" id="SM00382">
    <property type="entry name" value="AAA"/>
    <property type="match status" value="1"/>
</dbReference>
<name>A0A916QEI0_9BACL</name>
<dbReference type="InterPro" id="IPR027417">
    <property type="entry name" value="P-loop_NTPase"/>
</dbReference>
<dbReference type="CDD" id="cd03230">
    <property type="entry name" value="ABC_DR_subfamily_A"/>
    <property type="match status" value="1"/>
</dbReference>
<reference evidence="6" key="2">
    <citation type="journal article" date="2021" name="Data Brief">
        <title>Draft genome sequence data of the facultative, thermophilic, xylanolytic bacterium Paenibacillus sp. strain DA-C8.</title>
        <authorList>
            <person name="Chhe C."/>
            <person name="Uke A."/>
            <person name="Baramee S."/>
            <person name="Ungkulpasvich U."/>
            <person name="Tachaapaikoon C."/>
            <person name="Pason P."/>
            <person name="Waeonukul R."/>
            <person name="Ratanakhanokchai K."/>
            <person name="Kosugi A."/>
        </authorList>
    </citation>
    <scope>NUCLEOTIDE SEQUENCE</scope>
    <source>
        <strain evidence="6">DA-C8</strain>
    </source>
</reference>
<dbReference type="InterPro" id="IPR050763">
    <property type="entry name" value="ABC_transporter_ATP-binding"/>
</dbReference>
<proteinExistence type="inferred from homology"/>
<evidence type="ECO:0000256" key="2">
    <source>
        <dbReference type="ARBA" id="ARBA00022448"/>
    </source>
</evidence>
<keyword evidence="3" id="KW-0547">Nucleotide-binding</keyword>
<dbReference type="EMBL" id="BMAQ01000033">
    <property type="protein sequence ID" value="GFR39030.1"/>
    <property type="molecule type" value="Genomic_DNA"/>
</dbReference>
<comment type="similarity">
    <text evidence="1">Belongs to the ABC transporter superfamily.</text>
</comment>
<evidence type="ECO:0000313" key="7">
    <source>
        <dbReference type="Proteomes" id="UP000654993"/>
    </source>
</evidence>
<keyword evidence="4 6" id="KW-0067">ATP-binding</keyword>
<dbReference type="PROSITE" id="PS00211">
    <property type="entry name" value="ABC_TRANSPORTER_1"/>
    <property type="match status" value="1"/>
</dbReference>
<dbReference type="AlphaFoldDB" id="A0A916QEI0"/>
<keyword evidence="2" id="KW-0813">Transport</keyword>
<feature type="domain" description="ABC transporter" evidence="5">
    <location>
        <begin position="4"/>
        <end position="229"/>
    </location>
</feature>
<accession>A0A916QEI0</accession>
<sequence length="292" mass="33502">MKAVELRRLTKNYGKVRGIRDITFSIEEGEVFGFIGPNGAGKSTTIRTLLNFIHPTSGEAFIFGKDIVRDTLEIRRMVGYLPAEVHYYDDMKAGDLLRYSAGFYGPVDETRMKVLAERMNLDLRRKIEGLSFGNRKKVGIIQALLHRPRLLILDEPTGGLDPLMQHTFFEILSEERDNGTTIFFSSHILSEVQKICDRVAIIREGELVQVETVSNLTGNRFKNVTIVLDATAKDYELHLSGIIHHERSGHEYKLLYNGDIKDLLQELRHVPLVDLRIEEPSLEEVFIHYYER</sequence>
<dbReference type="SUPFAM" id="SSF52540">
    <property type="entry name" value="P-loop containing nucleoside triphosphate hydrolases"/>
    <property type="match status" value="1"/>
</dbReference>
<dbReference type="PANTHER" id="PTHR42711">
    <property type="entry name" value="ABC TRANSPORTER ATP-BINDING PROTEIN"/>
    <property type="match status" value="1"/>
</dbReference>
<organism evidence="6 7">
    <name type="scientific">Insulibacter thermoxylanivorax</name>
    <dbReference type="NCBI Taxonomy" id="2749268"/>
    <lineage>
        <taxon>Bacteria</taxon>
        <taxon>Bacillati</taxon>
        <taxon>Bacillota</taxon>
        <taxon>Bacilli</taxon>
        <taxon>Bacillales</taxon>
        <taxon>Paenibacillaceae</taxon>
        <taxon>Insulibacter</taxon>
    </lineage>
</organism>
<evidence type="ECO:0000256" key="4">
    <source>
        <dbReference type="ARBA" id="ARBA00022840"/>
    </source>
</evidence>
<evidence type="ECO:0000313" key="6">
    <source>
        <dbReference type="EMBL" id="GFR39030.1"/>
    </source>
</evidence>
<comment type="caution">
    <text evidence="6">The sequence shown here is derived from an EMBL/GenBank/DDBJ whole genome shotgun (WGS) entry which is preliminary data.</text>
</comment>
<dbReference type="Gene3D" id="3.40.50.300">
    <property type="entry name" value="P-loop containing nucleotide triphosphate hydrolases"/>
    <property type="match status" value="1"/>
</dbReference>
<keyword evidence="7" id="KW-1185">Reference proteome</keyword>
<dbReference type="InterPro" id="IPR003593">
    <property type="entry name" value="AAA+_ATPase"/>
</dbReference>